<evidence type="ECO:0000256" key="1">
    <source>
        <dbReference type="ARBA" id="ARBA00000085"/>
    </source>
</evidence>
<name>A0A251X7J4_9GAMM</name>
<evidence type="ECO:0000256" key="6">
    <source>
        <dbReference type="PROSITE-ProRule" id="PRU00169"/>
    </source>
</evidence>
<sequence>MKKIIRRKTNPSETDPIPSHGELLAVNSSVPSMSWRILVVDDEPDIHAITRLSLAGFEFAGRKLEILQALSGQAAREILTQYDDIVVAIIDVVMETDDAGLRLVDFIRNERRDKLMRLIIRTGQPGLAPEHEVIERYDIDDYKEKNELTERKLYTTLRLALKSHQALRSLNTHKVALTKILDAAPELYHPQSVKQFFSGVLSQIISLCHLGENSLISTIKSGFVATAQGEEEIVIHAGTGYFADANSGSEAQAIKQACIEFLRTHQDNPESILSGDPLPKQAMLLRLKFDRQNKSETQSFIYLENTACLLQNDTELIKIMAYQCASALSNLQLYLDLQEAHYRTSQLLDMEQQARNVAESANSAKTIFLAKMSHELRTPLNAIIGYANLIEEEAEDFGHQDLLPDLKNIQNAGQQLLNMIADILDITKIESEQLQLQLHQFKLQDLLGEIETLMQPLLARRENQFKVICLQKNARVCSDKVKLKQVLLNLLHNANKFTQQGQITLEIIQAFVPHVNRKQCKSEQQTCQKCDTSGLMTFKVSDTGIGIPEPELERIFEAFIQVDSRSATTDGTTPGAGLGLSISRRLSQVMGGHISVQSELGKGSIFTLEVPINLQQKPT</sequence>
<evidence type="ECO:0000256" key="3">
    <source>
        <dbReference type="ARBA" id="ARBA00022553"/>
    </source>
</evidence>
<dbReference type="InterPro" id="IPR001789">
    <property type="entry name" value="Sig_transdc_resp-reg_receiver"/>
</dbReference>
<feature type="modified residue" description="4-aspartylphosphate" evidence="6">
    <location>
        <position position="91"/>
    </location>
</feature>
<dbReference type="PRINTS" id="PR00344">
    <property type="entry name" value="BCTRLSENSOR"/>
</dbReference>
<dbReference type="InterPro" id="IPR011006">
    <property type="entry name" value="CheY-like_superfamily"/>
</dbReference>
<dbReference type="Pfam" id="PF00512">
    <property type="entry name" value="HisKA"/>
    <property type="match status" value="1"/>
</dbReference>
<dbReference type="GO" id="GO:0005886">
    <property type="term" value="C:plasma membrane"/>
    <property type="evidence" value="ECO:0007669"/>
    <property type="project" value="TreeGrafter"/>
</dbReference>
<dbReference type="Gene3D" id="1.10.287.130">
    <property type="match status" value="1"/>
</dbReference>
<dbReference type="InterPro" id="IPR004358">
    <property type="entry name" value="Sig_transdc_His_kin-like_C"/>
</dbReference>
<dbReference type="Pfam" id="PF11849">
    <property type="entry name" value="DUF3369"/>
    <property type="match status" value="1"/>
</dbReference>
<dbReference type="SUPFAM" id="SSF52172">
    <property type="entry name" value="CheY-like"/>
    <property type="match status" value="1"/>
</dbReference>
<dbReference type="InterPro" id="IPR036890">
    <property type="entry name" value="HATPase_C_sf"/>
</dbReference>
<evidence type="ECO:0000256" key="7">
    <source>
        <dbReference type="SAM" id="MobiDB-lite"/>
    </source>
</evidence>
<dbReference type="AlphaFoldDB" id="A0A251X7J4"/>
<reference evidence="10 11" key="1">
    <citation type="submission" date="2016-12" db="EMBL/GenBank/DDBJ databases">
        <title>Thioflexothrix psekupsii D3 genome sequencing and assembly.</title>
        <authorList>
            <person name="Fomenkov A."/>
            <person name="Vincze T."/>
            <person name="Grabovich M."/>
            <person name="Anton B.P."/>
            <person name="Dubinina G."/>
            <person name="Orlova M."/>
            <person name="Belousova E."/>
            <person name="Roberts R.J."/>
        </authorList>
    </citation>
    <scope>NUCLEOTIDE SEQUENCE [LARGE SCALE GENOMIC DNA]</scope>
    <source>
        <strain evidence="10">D3</strain>
    </source>
</reference>
<dbReference type="InterPro" id="IPR021800">
    <property type="entry name" value="DUF3369"/>
</dbReference>
<comment type="catalytic activity">
    <reaction evidence="1">
        <text>ATP + protein L-histidine = ADP + protein N-phospho-L-histidine.</text>
        <dbReference type="EC" id="2.7.13.3"/>
    </reaction>
</comment>
<dbReference type="PROSITE" id="PS50110">
    <property type="entry name" value="RESPONSE_REGULATORY"/>
    <property type="match status" value="1"/>
</dbReference>
<evidence type="ECO:0000313" key="10">
    <source>
        <dbReference type="EMBL" id="OUD13966.1"/>
    </source>
</evidence>
<keyword evidence="3 6" id="KW-0597">Phosphoprotein</keyword>
<dbReference type="EC" id="2.7.13.3" evidence="2"/>
<keyword evidence="5" id="KW-0418">Kinase</keyword>
<dbReference type="PANTHER" id="PTHR43047">
    <property type="entry name" value="TWO-COMPONENT HISTIDINE PROTEIN KINASE"/>
    <property type="match status" value="1"/>
</dbReference>
<dbReference type="Pfam" id="PF02518">
    <property type="entry name" value="HATPase_c"/>
    <property type="match status" value="1"/>
</dbReference>
<protein>
    <recommendedName>
        <fullName evidence="2">histidine kinase</fullName>
        <ecNumber evidence="2">2.7.13.3</ecNumber>
    </recommendedName>
</protein>
<dbReference type="Proteomes" id="UP000194798">
    <property type="component" value="Unassembled WGS sequence"/>
</dbReference>
<evidence type="ECO:0000256" key="4">
    <source>
        <dbReference type="ARBA" id="ARBA00022679"/>
    </source>
</evidence>
<dbReference type="SMART" id="SM00388">
    <property type="entry name" value="HisKA"/>
    <property type="match status" value="1"/>
</dbReference>
<gene>
    <name evidence="10" type="ORF">TPSD3_06375</name>
</gene>
<dbReference type="Gene3D" id="3.30.565.10">
    <property type="entry name" value="Histidine kinase-like ATPase, C-terminal domain"/>
    <property type="match status" value="1"/>
</dbReference>
<comment type="caution">
    <text evidence="10">The sequence shown here is derived from an EMBL/GenBank/DDBJ whole genome shotgun (WGS) entry which is preliminary data.</text>
</comment>
<dbReference type="GO" id="GO:0009927">
    <property type="term" value="F:histidine phosphotransfer kinase activity"/>
    <property type="evidence" value="ECO:0007669"/>
    <property type="project" value="TreeGrafter"/>
</dbReference>
<evidence type="ECO:0000259" key="8">
    <source>
        <dbReference type="PROSITE" id="PS50109"/>
    </source>
</evidence>
<dbReference type="GO" id="GO:0000155">
    <property type="term" value="F:phosphorelay sensor kinase activity"/>
    <property type="evidence" value="ECO:0007669"/>
    <property type="project" value="InterPro"/>
</dbReference>
<feature type="domain" description="Response regulatory" evidence="9">
    <location>
        <begin position="36"/>
        <end position="160"/>
    </location>
</feature>
<dbReference type="CDD" id="cd16922">
    <property type="entry name" value="HATPase_EvgS-ArcB-TorS-like"/>
    <property type="match status" value="1"/>
</dbReference>
<evidence type="ECO:0000313" key="11">
    <source>
        <dbReference type="Proteomes" id="UP000194798"/>
    </source>
</evidence>
<dbReference type="InterPro" id="IPR003661">
    <property type="entry name" value="HisK_dim/P_dom"/>
</dbReference>
<dbReference type="SUPFAM" id="SSF55874">
    <property type="entry name" value="ATPase domain of HSP90 chaperone/DNA topoisomerase II/histidine kinase"/>
    <property type="match status" value="1"/>
</dbReference>
<proteinExistence type="predicted"/>
<dbReference type="InterPro" id="IPR003594">
    <property type="entry name" value="HATPase_dom"/>
</dbReference>
<evidence type="ECO:0000259" key="9">
    <source>
        <dbReference type="PROSITE" id="PS50110"/>
    </source>
</evidence>
<dbReference type="OrthoDB" id="9787688at2"/>
<dbReference type="CDD" id="cd00082">
    <property type="entry name" value="HisKA"/>
    <property type="match status" value="1"/>
</dbReference>
<dbReference type="PANTHER" id="PTHR43047:SF72">
    <property type="entry name" value="OSMOSENSING HISTIDINE PROTEIN KINASE SLN1"/>
    <property type="match status" value="1"/>
</dbReference>
<dbReference type="InterPro" id="IPR005467">
    <property type="entry name" value="His_kinase_dom"/>
</dbReference>
<organism evidence="10 11">
    <name type="scientific">Thioflexithrix psekupsensis</name>
    <dbReference type="NCBI Taxonomy" id="1570016"/>
    <lineage>
        <taxon>Bacteria</taxon>
        <taxon>Pseudomonadati</taxon>
        <taxon>Pseudomonadota</taxon>
        <taxon>Gammaproteobacteria</taxon>
        <taxon>Thiotrichales</taxon>
        <taxon>Thioflexithrix</taxon>
    </lineage>
</organism>
<dbReference type="RefSeq" id="WP_086487751.1">
    <property type="nucleotide sequence ID" value="NZ_MSLT01000012.1"/>
</dbReference>
<feature type="region of interest" description="Disordered" evidence="7">
    <location>
        <begin position="1"/>
        <end position="20"/>
    </location>
</feature>
<keyword evidence="11" id="KW-1185">Reference proteome</keyword>
<dbReference type="InterPro" id="IPR036097">
    <property type="entry name" value="HisK_dim/P_sf"/>
</dbReference>
<feature type="domain" description="Histidine kinase" evidence="8">
    <location>
        <begin position="371"/>
        <end position="614"/>
    </location>
</feature>
<evidence type="ECO:0000256" key="2">
    <source>
        <dbReference type="ARBA" id="ARBA00012438"/>
    </source>
</evidence>
<dbReference type="PROSITE" id="PS50109">
    <property type="entry name" value="HIS_KIN"/>
    <property type="match status" value="1"/>
</dbReference>
<dbReference type="SUPFAM" id="SSF47384">
    <property type="entry name" value="Homodimeric domain of signal transducing histidine kinase"/>
    <property type="match status" value="1"/>
</dbReference>
<accession>A0A251X7J4</accession>
<keyword evidence="4" id="KW-0808">Transferase</keyword>
<dbReference type="Gene3D" id="3.40.50.2300">
    <property type="match status" value="1"/>
</dbReference>
<evidence type="ECO:0000256" key="5">
    <source>
        <dbReference type="ARBA" id="ARBA00022777"/>
    </source>
</evidence>
<dbReference type="SMART" id="SM00387">
    <property type="entry name" value="HATPase_c"/>
    <property type="match status" value="1"/>
</dbReference>
<dbReference type="EMBL" id="MSLT01000012">
    <property type="protein sequence ID" value="OUD13966.1"/>
    <property type="molecule type" value="Genomic_DNA"/>
</dbReference>